<proteinExistence type="predicted"/>
<evidence type="ECO:0000313" key="2">
    <source>
        <dbReference type="EMBL" id="ODR99665.1"/>
    </source>
</evidence>
<feature type="region of interest" description="Disordered" evidence="1">
    <location>
        <begin position="126"/>
        <end position="149"/>
    </location>
</feature>
<evidence type="ECO:0000256" key="1">
    <source>
        <dbReference type="SAM" id="MobiDB-lite"/>
    </source>
</evidence>
<dbReference type="OrthoDB" id="8447915at2"/>
<gene>
    <name evidence="2" type="ORF">AUC69_08580</name>
</gene>
<dbReference type="Proteomes" id="UP000094472">
    <property type="component" value="Unassembled WGS sequence"/>
</dbReference>
<name>A0A1E3W1H7_9HYPH</name>
<dbReference type="AlphaFoldDB" id="A0A1E3W1H7"/>
<protein>
    <submittedName>
        <fullName evidence="2">Uncharacterized protein</fullName>
    </submittedName>
</protein>
<evidence type="ECO:0000313" key="3">
    <source>
        <dbReference type="Proteomes" id="UP000094472"/>
    </source>
</evidence>
<sequence>MNRFTVADIRLALTVAVLSLALPLLASSLRAEDMSGQDMAGQDMDAMPDAAENPNLECATEPLSGSGPGFSSSRDASEEAARAAWLEKAKAVYPEATWETAKDADVACAVQGLYSKCFAQGIPCRPKAADADDADAAAAAPESDTPKPE</sequence>
<dbReference type="RefSeq" id="WP_069441210.1">
    <property type="nucleotide sequence ID" value="NZ_LPWF01000016.1"/>
</dbReference>
<dbReference type="EMBL" id="LPWF01000016">
    <property type="protein sequence ID" value="ODR99665.1"/>
    <property type="molecule type" value="Genomic_DNA"/>
</dbReference>
<accession>A0A1E3W1H7</accession>
<reference evidence="2 3" key="1">
    <citation type="journal article" date="2016" name="Environ. Microbiol.">
        <title>New Methyloceanibacter diversity from North Sea sediments includes methanotroph containing solely the soluble methane monooxygenase.</title>
        <authorList>
            <person name="Vekeman B."/>
            <person name="Kerckhof F.M."/>
            <person name="Cremers G."/>
            <person name="de Vos P."/>
            <person name="Vandamme P."/>
            <person name="Boon N."/>
            <person name="Op den Camp H.J."/>
            <person name="Heylen K."/>
        </authorList>
    </citation>
    <scope>NUCLEOTIDE SEQUENCE [LARGE SCALE GENOMIC DNA]</scope>
    <source>
        <strain evidence="2 3">R-67175</strain>
    </source>
</reference>
<comment type="caution">
    <text evidence="2">The sequence shown here is derived from an EMBL/GenBank/DDBJ whole genome shotgun (WGS) entry which is preliminary data.</text>
</comment>
<keyword evidence="3" id="KW-1185">Reference proteome</keyword>
<organism evidence="2 3">
    <name type="scientific">Methyloceanibacter superfactus</name>
    <dbReference type="NCBI Taxonomy" id="1774969"/>
    <lineage>
        <taxon>Bacteria</taxon>
        <taxon>Pseudomonadati</taxon>
        <taxon>Pseudomonadota</taxon>
        <taxon>Alphaproteobacteria</taxon>
        <taxon>Hyphomicrobiales</taxon>
        <taxon>Hyphomicrobiaceae</taxon>
        <taxon>Methyloceanibacter</taxon>
    </lineage>
</organism>
<feature type="region of interest" description="Disordered" evidence="1">
    <location>
        <begin position="44"/>
        <end position="78"/>
    </location>
</feature>